<dbReference type="InterPro" id="IPR000727">
    <property type="entry name" value="T_SNARE_dom"/>
</dbReference>
<dbReference type="InterPro" id="IPR006011">
    <property type="entry name" value="Syntaxin_N"/>
</dbReference>
<keyword evidence="4" id="KW-0472">Membrane</keyword>
<evidence type="ECO:0000313" key="7">
    <source>
        <dbReference type="Proteomes" id="UP000053890"/>
    </source>
</evidence>
<dbReference type="Pfam" id="PF05739">
    <property type="entry name" value="SNARE"/>
    <property type="match status" value="1"/>
</dbReference>
<keyword evidence="4" id="KW-0812">Transmembrane</keyword>
<dbReference type="GeneID" id="28977185"/>
<proteinExistence type="inferred from homology"/>
<evidence type="ECO:0000256" key="2">
    <source>
        <dbReference type="SAM" id="Coils"/>
    </source>
</evidence>
<dbReference type="STRING" id="578459.A0A194S3P9"/>
<dbReference type="PANTHER" id="PTHR19957">
    <property type="entry name" value="SYNTAXIN"/>
    <property type="match status" value="1"/>
</dbReference>
<dbReference type="RefSeq" id="XP_018271266.1">
    <property type="nucleotide sequence ID" value="XM_018416737.1"/>
</dbReference>
<accession>A0A194S3P9</accession>
<evidence type="ECO:0000256" key="4">
    <source>
        <dbReference type="SAM" id="Phobius"/>
    </source>
</evidence>
<dbReference type="FunFam" id="1.20.5.110:FF:000059">
    <property type="entry name" value="Related to syntaxin 12"/>
    <property type="match status" value="1"/>
</dbReference>
<dbReference type="CDD" id="cd15840">
    <property type="entry name" value="SNARE_Qa"/>
    <property type="match status" value="1"/>
</dbReference>
<keyword evidence="4" id="KW-1133">Transmembrane helix</keyword>
<dbReference type="SMART" id="SM00397">
    <property type="entry name" value="t_SNARE"/>
    <property type="match status" value="1"/>
</dbReference>
<name>A0A194S3P9_RHOGW</name>
<evidence type="ECO:0000313" key="6">
    <source>
        <dbReference type="EMBL" id="KPV75217.1"/>
    </source>
</evidence>
<keyword evidence="2" id="KW-0175">Coiled coil</keyword>
<dbReference type="OMA" id="LMTYTKQ"/>
<dbReference type="GO" id="GO:0005484">
    <property type="term" value="F:SNAP receptor activity"/>
    <property type="evidence" value="ECO:0007669"/>
    <property type="project" value="InterPro"/>
</dbReference>
<sequence>MVRSSRPSSPPSPSSPDTHTHPHTPASPLQSFQDLERGLGQRAPLVRDTGIDPDADLEFKKLARTIAVQVQKVAANTAAVAKFVDLLGLSKDNPTLRNRLHDLTESTREVLKGSTTDVKRLNDWKLQPDDRHHRQEQQKVSADFQRALEQFQVVSRRSAERQRLFVERQRATVEAADAVALPNDAGESGQLLELQPQDQLADADLDFQEQLIQEREGEIEQIEQGITELNQIFKDLGQIVGEQQSMIDNIETNVISVARDTHGASTQLTEAHAYQRKAGRRMFCLLLVFLLVLTVVLLAVLS</sequence>
<evidence type="ECO:0000256" key="3">
    <source>
        <dbReference type="SAM" id="MobiDB-lite"/>
    </source>
</evidence>
<dbReference type="OrthoDB" id="364348at2759"/>
<reference evidence="6 7" key="1">
    <citation type="journal article" date="2015" name="Front. Microbiol.">
        <title>Genome sequence of the plant growth promoting endophytic yeast Rhodotorula graminis WP1.</title>
        <authorList>
            <person name="Firrincieli A."/>
            <person name="Otillar R."/>
            <person name="Salamov A."/>
            <person name="Schmutz J."/>
            <person name="Khan Z."/>
            <person name="Redman R.S."/>
            <person name="Fleck N.D."/>
            <person name="Lindquist E."/>
            <person name="Grigoriev I.V."/>
            <person name="Doty S.L."/>
        </authorList>
    </citation>
    <scope>NUCLEOTIDE SEQUENCE [LARGE SCALE GENOMIC DNA]</scope>
    <source>
        <strain evidence="6 7">WP1</strain>
    </source>
</reference>
<dbReference type="Proteomes" id="UP000053890">
    <property type="component" value="Unassembled WGS sequence"/>
</dbReference>
<dbReference type="PROSITE" id="PS00914">
    <property type="entry name" value="SYNTAXIN"/>
    <property type="match status" value="1"/>
</dbReference>
<dbReference type="GO" id="GO:0000149">
    <property type="term" value="F:SNARE binding"/>
    <property type="evidence" value="ECO:0007669"/>
    <property type="project" value="TreeGrafter"/>
</dbReference>
<dbReference type="InterPro" id="IPR045242">
    <property type="entry name" value="Syntaxin"/>
</dbReference>
<feature type="domain" description="T-SNARE coiled-coil homology" evidence="5">
    <location>
        <begin position="209"/>
        <end position="271"/>
    </location>
</feature>
<evidence type="ECO:0000256" key="1">
    <source>
        <dbReference type="ARBA" id="ARBA00009063"/>
    </source>
</evidence>
<comment type="similarity">
    <text evidence="1">Belongs to the syntaxin family.</text>
</comment>
<organism evidence="6 7">
    <name type="scientific">Rhodotorula graminis (strain WP1)</name>
    <dbReference type="NCBI Taxonomy" id="578459"/>
    <lineage>
        <taxon>Eukaryota</taxon>
        <taxon>Fungi</taxon>
        <taxon>Dikarya</taxon>
        <taxon>Basidiomycota</taxon>
        <taxon>Pucciniomycotina</taxon>
        <taxon>Microbotryomycetes</taxon>
        <taxon>Sporidiobolales</taxon>
        <taxon>Sporidiobolaceae</taxon>
        <taxon>Rhodotorula</taxon>
    </lineage>
</organism>
<dbReference type="Gene3D" id="1.20.58.70">
    <property type="match status" value="1"/>
</dbReference>
<dbReference type="InterPro" id="IPR006012">
    <property type="entry name" value="Syntaxin/epimorphin_CS"/>
</dbReference>
<gene>
    <name evidence="6" type="ORF">RHOBADRAFT_53225</name>
</gene>
<feature type="transmembrane region" description="Helical" evidence="4">
    <location>
        <begin position="282"/>
        <end position="301"/>
    </location>
</feature>
<dbReference type="PANTHER" id="PTHR19957:SF38">
    <property type="entry name" value="LD27581P"/>
    <property type="match status" value="1"/>
</dbReference>
<dbReference type="GO" id="GO:0006896">
    <property type="term" value="P:Golgi to vacuole transport"/>
    <property type="evidence" value="ECO:0007669"/>
    <property type="project" value="TreeGrafter"/>
</dbReference>
<dbReference type="GO" id="GO:0031201">
    <property type="term" value="C:SNARE complex"/>
    <property type="evidence" value="ECO:0007669"/>
    <property type="project" value="TreeGrafter"/>
</dbReference>
<feature type="region of interest" description="Disordered" evidence="3">
    <location>
        <begin position="1"/>
        <end position="33"/>
    </location>
</feature>
<protein>
    <recommendedName>
        <fullName evidence="5">t-SNARE coiled-coil homology domain-containing protein</fullName>
    </recommendedName>
</protein>
<dbReference type="EMBL" id="KQ474078">
    <property type="protein sequence ID" value="KPV75217.1"/>
    <property type="molecule type" value="Genomic_DNA"/>
</dbReference>
<keyword evidence="7" id="KW-1185">Reference proteome</keyword>
<dbReference type="SUPFAM" id="SSF47661">
    <property type="entry name" value="t-snare proteins"/>
    <property type="match status" value="1"/>
</dbReference>
<dbReference type="AlphaFoldDB" id="A0A194S3P9"/>
<evidence type="ECO:0000259" key="5">
    <source>
        <dbReference type="PROSITE" id="PS50192"/>
    </source>
</evidence>
<dbReference type="Pfam" id="PF14523">
    <property type="entry name" value="Syntaxin_2"/>
    <property type="match status" value="1"/>
</dbReference>
<dbReference type="PROSITE" id="PS50192">
    <property type="entry name" value="T_SNARE"/>
    <property type="match status" value="1"/>
</dbReference>
<dbReference type="GO" id="GO:0006886">
    <property type="term" value="P:intracellular protein transport"/>
    <property type="evidence" value="ECO:0007669"/>
    <property type="project" value="InterPro"/>
</dbReference>
<dbReference type="InterPro" id="IPR010989">
    <property type="entry name" value="SNARE"/>
</dbReference>
<feature type="coiled-coil region" evidence="2">
    <location>
        <begin position="205"/>
        <end position="232"/>
    </location>
</feature>
<dbReference type="Gene3D" id="1.20.5.110">
    <property type="match status" value="1"/>
</dbReference>
<dbReference type="GO" id="GO:0012505">
    <property type="term" value="C:endomembrane system"/>
    <property type="evidence" value="ECO:0007669"/>
    <property type="project" value="TreeGrafter"/>
</dbReference>
<dbReference type="GO" id="GO:0006906">
    <property type="term" value="P:vesicle fusion"/>
    <property type="evidence" value="ECO:0007669"/>
    <property type="project" value="TreeGrafter"/>
</dbReference>
<dbReference type="GO" id="GO:0048278">
    <property type="term" value="P:vesicle docking"/>
    <property type="evidence" value="ECO:0007669"/>
    <property type="project" value="TreeGrafter"/>
</dbReference>